<reference evidence="2 5" key="1">
    <citation type="journal article" date="2011" name="Nature">
        <title>The Medicago genome provides insight into the evolution of rhizobial symbioses.</title>
        <authorList>
            <person name="Young N.D."/>
            <person name="Debelle F."/>
            <person name="Oldroyd G.E."/>
            <person name="Geurts R."/>
            <person name="Cannon S.B."/>
            <person name="Udvardi M.K."/>
            <person name="Benedito V.A."/>
            <person name="Mayer K.F."/>
            <person name="Gouzy J."/>
            <person name="Schoof H."/>
            <person name="Van de Peer Y."/>
            <person name="Proost S."/>
            <person name="Cook D.R."/>
            <person name="Meyers B.C."/>
            <person name="Spannagl M."/>
            <person name="Cheung F."/>
            <person name="De Mita S."/>
            <person name="Krishnakumar V."/>
            <person name="Gundlach H."/>
            <person name="Zhou S."/>
            <person name="Mudge J."/>
            <person name="Bharti A.K."/>
            <person name="Murray J.D."/>
            <person name="Naoumkina M.A."/>
            <person name="Rosen B."/>
            <person name="Silverstein K.A."/>
            <person name="Tang H."/>
            <person name="Rombauts S."/>
            <person name="Zhao P.X."/>
            <person name="Zhou P."/>
            <person name="Barbe V."/>
            <person name="Bardou P."/>
            <person name="Bechner M."/>
            <person name="Bellec A."/>
            <person name="Berger A."/>
            <person name="Berges H."/>
            <person name="Bidwell S."/>
            <person name="Bisseling T."/>
            <person name="Choisne N."/>
            <person name="Couloux A."/>
            <person name="Denny R."/>
            <person name="Deshpande S."/>
            <person name="Dai X."/>
            <person name="Doyle J.J."/>
            <person name="Dudez A.M."/>
            <person name="Farmer A.D."/>
            <person name="Fouteau S."/>
            <person name="Franken C."/>
            <person name="Gibelin C."/>
            <person name="Gish J."/>
            <person name="Goldstein S."/>
            <person name="Gonzalez A.J."/>
            <person name="Green P.J."/>
            <person name="Hallab A."/>
            <person name="Hartog M."/>
            <person name="Hua A."/>
            <person name="Humphray S.J."/>
            <person name="Jeong D.H."/>
            <person name="Jing Y."/>
            <person name="Jocker A."/>
            <person name="Kenton S.M."/>
            <person name="Kim D.J."/>
            <person name="Klee K."/>
            <person name="Lai H."/>
            <person name="Lang C."/>
            <person name="Lin S."/>
            <person name="Macmil S.L."/>
            <person name="Magdelenat G."/>
            <person name="Matthews L."/>
            <person name="McCorrison J."/>
            <person name="Monaghan E.L."/>
            <person name="Mun J.H."/>
            <person name="Najar F.Z."/>
            <person name="Nicholson C."/>
            <person name="Noirot C."/>
            <person name="O'Bleness M."/>
            <person name="Paule C.R."/>
            <person name="Poulain J."/>
            <person name="Prion F."/>
            <person name="Qin B."/>
            <person name="Qu C."/>
            <person name="Retzel E.F."/>
            <person name="Riddle C."/>
            <person name="Sallet E."/>
            <person name="Samain S."/>
            <person name="Samson N."/>
            <person name="Sanders I."/>
            <person name="Saurat O."/>
            <person name="Scarpelli C."/>
            <person name="Schiex T."/>
            <person name="Segurens B."/>
            <person name="Severin A.J."/>
            <person name="Sherrier D.J."/>
            <person name="Shi R."/>
            <person name="Sims S."/>
            <person name="Singer S.R."/>
            <person name="Sinharoy S."/>
            <person name="Sterck L."/>
            <person name="Viollet A."/>
            <person name="Wang B.B."/>
            <person name="Wang K."/>
            <person name="Wang M."/>
            <person name="Wang X."/>
            <person name="Warfsmann J."/>
            <person name="Weissenbach J."/>
            <person name="White D.D."/>
            <person name="White J.D."/>
            <person name="Wiley G.B."/>
            <person name="Wincker P."/>
            <person name="Xing Y."/>
            <person name="Yang L."/>
            <person name="Yao Z."/>
            <person name="Ying F."/>
            <person name="Zhai J."/>
            <person name="Zhou L."/>
            <person name="Zuber A."/>
            <person name="Denarie J."/>
            <person name="Dixon R.A."/>
            <person name="May G.D."/>
            <person name="Schwartz D.C."/>
            <person name="Rogers J."/>
            <person name="Quetier F."/>
            <person name="Town C.D."/>
            <person name="Roe B.A."/>
        </authorList>
    </citation>
    <scope>NUCLEOTIDE SEQUENCE [LARGE SCALE GENOMIC DNA]</scope>
    <source>
        <strain evidence="2">A17</strain>
        <strain evidence="4 5">cv. Jemalong A17</strain>
    </source>
</reference>
<evidence type="ECO:0000313" key="3">
    <source>
        <dbReference type="EMBL" id="RHN64631.1"/>
    </source>
</evidence>
<dbReference type="STRING" id="3880.A0A072UT47"/>
<dbReference type="InterPro" id="IPR045177">
    <property type="entry name" value="FDM1-5/IDN2"/>
</dbReference>
<dbReference type="OrthoDB" id="1431398at2759"/>
<dbReference type="EMBL" id="CM001220">
    <property type="protein sequence ID" value="KEH32516.1"/>
    <property type="molecule type" value="Genomic_DNA"/>
</dbReference>
<reference evidence="3" key="5">
    <citation type="journal article" date="2018" name="Nat. Plants">
        <title>Whole-genome landscape of Medicago truncatula symbiotic genes.</title>
        <authorList>
            <person name="Pecrix Y."/>
            <person name="Gamas P."/>
            <person name="Carrere S."/>
        </authorList>
    </citation>
    <scope>NUCLEOTIDE SEQUENCE</scope>
    <source>
        <tissue evidence="3">Leaves</tissue>
    </source>
</reference>
<reference evidence="2 5" key="2">
    <citation type="journal article" date="2014" name="BMC Genomics">
        <title>An improved genome release (version Mt4.0) for the model legume Medicago truncatula.</title>
        <authorList>
            <person name="Tang H."/>
            <person name="Krishnakumar V."/>
            <person name="Bidwell S."/>
            <person name="Rosen B."/>
            <person name="Chan A."/>
            <person name="Zhou S."/>
            <person name="Gentzbittel L."/>
            <person name="Childs K.L."/>
            <person name="Yandell M."/>
            <person name="Gundlach H."/>
            <person name="Mayer K.F."/>
            <person name="Schwartz D.C."/>
            <person name="Town C.D."/>
        </authorList>
    </citation>
    <scope>GENOME REANNOTATION</scope>
    <source>
        <strain evidence="2">A17</strain>
        <strain evidence="4 5">cv. Jemalong A17</strain>
    </source>
</reference>
<evidence type="ECO:0000313" key="2">
    <source>
        <dbReference type="EMBL" id="KEH32516.1"/>
    </source>
</evidence>
<dbReference type="Proteomes" id="UP000265566">
    <property type="component" value="Chromosome 4"/>
</dbReference>
<evidence type="ECO:0000313" key="6">
    <source>
        <dbReference type="Proteomes" id="UP000265566"/>
    </source>
</evidence>
<dbReference type="EnsemblPlants" id="KEH32516">
    <property type="protein sequence ID" value="KEH32516"/>
    <property type="gene ID" value="MTR_4g126180"/>
</dbReference>
<accession>A0A072UT47</accession>
<dbReference type="AlphaFoldDB" id="A0A072UT47"/>
<evidence type="ECO:0000313" key="5">
    <source>
        <dbReference type="Proteomes" id="UP000002051"/>
    </source>
</evidence>
<evidence type="ECO:0000256" key="1">
    <source>
        <dbReference type="SAM" id="Coils"/>
    </source>
</evidence>
<organism evidence="2 5">
    <name type="scientific">Medicago truncatula</name>
    <name type="common">Barrel medic</name>
    <name type="synonym">Medicago tribuloides</name>
    <dbReference type="NCBI Taxonomy" id="3880"/>
    <lineage>
        <taxon>Eukaryota</taxon>
        <taxon>Viridiplantae</taxon>
        <taxon>Streptophyta</taxon>
        <taxon>Embryophyta</taxon>
        <taxon>Tracheophyta</taxon>
        <taxon>Spermatophyta</taxon>
        <taxon>Magnoliopsida</taxon>
        <taxon>eudicotyledons</taxon>
        <taxon>Gunneridae</taxon>
        <taxon>Pentapetalae</taxon>
        <taxon>rosids</taxon>
        <taxon>fabids</taxon>
        <taxon>Fabales</taxon>
        <taxon>Fabaceae</taxon>
        <taxon>Papilionoideae</taxon>
        <taxon>50 kb inversion clade</taxon>
        <taxon>NPAAA clade</taxon>
        <taxon>Hologalegina</taxon>
        <taxon>IRL clade</taxon>
        <taxon>Trifolieae</taxon>
        <taxon>Medicago</taxon>
    </lineage>
</organism>
<dbReference type="PANTHER" id="PTHR21596">
    <property type="entry name" value="RIBONUCLEASE P SUBUNIT P38"/>
    <property type="match status" value="1"/>
</dbReference>
<dbReference type="EMBL" id="PSQE01000004">
    <property type="protein sequence ID" value="RHN64631.1"/>
    <property type="molecule type" value="Genomic_DNA"/>
</dbReference>
<gene>
    <name evidence="2" type="ordered locus">MTR_4g126180</name>
    <name evidence="3" type="ORF">MtrunA17_Chr4g0071141</name>
</gene>
<dbReference type="Gramene" id="rna27463">
    <property type="protein sequence ID" value="RHN64631.1"/>
    <property type="gene ID" value="gene27463"/>
</dbReference>
<reference evidence="6" key="4">
    <citation type="journal article" date="2018" name="Nat. Plants">
        <title>Whole-genome landscape of Medicago truncatula symbiotic genes.</title>
        <authorList>
            <person name="Pecrix Y."/>
            <person name="Staton S.E."/>
            <person name="Sallet E."/>
            <person name="Lelandais-Briere C."/>
            <person name="Moreau S."/>
            <person name="Carrere S."/>
            <person name="Blein T."/>
            <person name="Jardinaud M.F."/>
            <person name="Latrasse D."/>
            <person name="Zouine M."/>
            <person name="Zahm M."/>
            <person name="Kreplak J."/>
            <person name="Mayjonade B."/>
            <person name="Satge C."/>
            <person name="Perez M."/>
            <person name="Cauet S."/>
            <person name="Marande W."/>
            <person name="Chantry-Darmon C."/>
            <person name="Lopez-Roques C."/>
            <person name="Bouchez O."/>
            <person name="Berard A."/>
            <person name="Debelle F."/>
            <person name="Munos S."/>
            <person name="Bendahmane A."/>
            <person name="Berges H."/>
            <person name="Niebel A."/>
            <person name="Buitink J."/>
            <person name="Frugier F."/>
            <person name="Benhamed M."/>
            <person name="Crespi M."/>
            <person name="Gouzy J."/>
            <person name="Gamas P."/>
        </authorList>
    </citation>
    <scope>NUCLEOTIDE SEQUENCE [LARGE SCALE GENOMIC DNA]</scope>
    <source>
        <strain evidence="6">cv. Jemalong A17</strain>
    </source>
</reference>
<name>A0A072UT47_MEDTR</name>
<feature type="coiled-coil region" evidence="1">
    <location>
        <begin position="14"/>
        <end position="110"/>
    </location>
</feature>
<dbReference type="GO" id="GO:0080188">
    <property type="term" value="P:gene silencing by siRNA-directed DNA methylation"/>
    <property type="evidence" value="ECO:0007669"/>
    <property type="project" value="InterPro"/>
</dbReference>
<reference evidence="4" key="3">
    <citation type="submission" date="2015-04" db="UniProtKB">
        <authorList>
            <consortium name="EnsemblPlants"/>
        </authorList>
    </citation>
    <scope>IDENTIFICATION</scope>
    <source>
        <strain evidence="4">cv. Jemalong A17</strain>
    </source>
</reference>
<dbReference type="HOGENOM" id="CLU_2053126_0_0_1"/>
<protein>
    <submittedName>
        <fullName evidence="2">XH/XS domain protein</fullName>
    </submittedName>
</protein>
<proteinExistence type="predicted"/>
<dbReference type="PANTHER" id="PTHR21596:SF23">
    <property type="entry name" value="FACTOR OF DNA METHYLATION 4"/>
    <property type="match status" value="1"/>
</dbReference>
<evidence type="ECO:0000313" key="4">
    <source>
        <dbReference type="EnsemblPlants" id="KEH32516"/>
    </source>
</evidence>
<sequence length="120" mass="14674">MKLEQTTSKYDEANVFLMKLMDQEEEMLENFNKEISKMRQVERNYLENMSKDHEKAMLELEARRNELMSREMDLQKRQVDNDNESNKLYLERKQNEMAIEEQRKADEKMMHLAEEHKARI</sequence>
<dbReference type="Proteomes" id="UP000002051">
    <property type="component" value="Chromosome 4"/>
</dbReference>
<keyword evidence="1" id="KW-0175">Coiled coil</keyword>
<keyword evidence="5" id="KW-1185">Reference proteome</keyword>